<reference evidence="1" key="1">
    <citation type="submission" date="2023-04" db="EMBL/GenBank/DDBJ databases">
        <title>A chromosome-level genome assembly of the parasitoid wasp Eretmocerus hayati.</title>
        <authorList>
            <person name="Zhong Y."/>
            <person name="Liu S."/>
            <person name="Liu Y."/>
        </authorList>
    </citation>
    <scope>NUCLEOTIDE SEQUENCE</scope>
    <source>
        <strain evidence="1">ZJU_SS_LIU_2023</strain>
    </source>
</reference>
<evidence type="ECO:0000313" key="1">
    <source>
        <dbReference type="EMBL" id="KAJ8682380.1"/>
    </source>
</evidence>
<dbReference type="EMBL" id="CM056741">
    <property type="protein sequence ID" value="KAJ8682380.1"/>
    <property type="molecule type" value="Genomic_DNA"/>
</dbReference>
<keyword evidence="2" id="KW-1185">Reference proteome</keyword>
<accession>A0ACC2PKT8</accession>
<name>A0ACC2PKT8_9HYME</name>
<evidence type="ECO:0000313" key="2">
    <source>
        <dbReference type="Proteomes" id="UP001239111"/>
    </source>
</evidence>
<organism evidence="1 2">
    <name type="scientific">Eretmocerus hayati</name>
    <dbReference type="NCBI Taxonomy" id="131215"/>
    <lineage>
        <taxon>Eukaryota</taxon>
        <taxon>Metazoa</taxon>
        <taxon>Ecdysozoa</taxon>
        <taxon>Arthropoda</taxon>
        <taxon>Hexapoda</taxon>
        <taxon>Insecta</taxon>
        <taxon>Pterygota</taxon>
        <taxon>Neoptera</taxon>
        <taxon>Endopterygota</taxon>
        <taxon>Hymenoptera</taxon>
        <taxon>Apocrita</taxon>
        <taxon>Proctotrupomorpha</taxon>
        <taxon>Chalcidoidea</taxon>
        <taxon>Aphelinidae</taxon>
        <taxon>Aphelininae</taxon>
        <taxon>Eretmocerus</taxon>
    </lineage>
</organism>
<dbReference type="Proteomes" id="UP001239111">
    <property type="component" value="Chromosome 1"/>
</dbReference>
<proteinExistence type="predicted"/>
<comment type="caution">
    <text evidence="1">The sequence shown here is derived from an EMBL/GenBank/DDBJ whole genome shotgun (WGS) entry which is preliminary data.</text>
</comment>
<gene>
    <name evidence="1" type="ORF">QAD02_018172</name>
</gene>
<feature type="non-terminal residue" evidence="1">
    <location>
        <position position="392"/>
    </location>
</feature>
<sequence>MDFIRNFPSPQDPKAFEDFYCRCPKFIFKVFGLWPSQSPLRKHITFIIGVLYTLSVVVPEAIFIPQCGLQDFDIIVENLAAISLVLLGFGEYCVLYYNHSKFKELYAESLENWEDIEDRKERKILTKCVRIASLTGFIYAVFVMGGVILVPPCLPLTSVLMDHFYPMENDSHKFPPFYVDYVFFNQDNIYWISWLHMWLYYVLNILMNTGFVCIYILYVNEICGLSDILSFRLFTAHTSNVRAYGEILRNYSYNFEPFDLKKFVYLHNKSFRFCEMLEDNFNIIFLSVVMNSVLPISLLYYYVAYSSAPVLKRVGGAGIWMGLNAFLCLFHWIGQAIIDHSNRTFNSAYSSDWPGMSVKDRKILLLIMMRCSKPYVLTTGKILPLSMESFGK</sequence>
<protein>
    <submittedName>
        <fullName evidence="1">Uncharacterized protein</fullName>
    </submittedName>
</protein>